<sequence>MEISRKLLKFKYHILFAIASSLMIFSLIYLAPRFLNILAYFWPLFLSTALFLVTVLLFVKSSQLSTEVPAEKATERLLDFVAGQPELVQSADEECLKAKHNM</sequence>
<organism evidence="1 2">
    <name type="scientific">Camellia lanceoleosa</name>
    <dbReference type="NCBI Taxonomy" id="1840588"/>
    <lineage>
        <taxon>Eukaryota</taxon>
        <taxon>Viridiplantae</taxon>
        <taxon>Streptophyta</taxon>
        <taxon>Embryophyta</taxon>
        <taxon>Tracheophyta</taxon>
        <taxon>Spermatophyta</taxon>
        <taxon>Magnoliopsida</taxon>
        <taxon>eudicotyledons</taxon>
        <taxon>Gunneridae</taxon>
        <taxon>Pentapetalae</taxon>
        <taxon>asterids</taxon>
        <taxon>Ericales</taxon>
        <taxon>Theaceae</taxon>
        <taxon>Camellia</taxon>
    </lineage>
</organism>
<protein>
    <submittedName>
        <fullName evidence="1">Uncharacterized protein</fullName>
    </submittedName>
</protein>
<comment type="caution">
    <text evidence="1">The sequence shown here is derived from an EMBL/GenBank/DDBJ whole genome shotgun (WGS) entry which is preliminary data.</text>
</comment>
<proteinExistence type="predicted"/>
<name>A0ACC0H7F9_9ERIC</name>
<accession>A0ACC0H7F9</accession>
<keyword evidence="2" id="KW-1185">Reference proteome</keyword>
<reference evidence="1 2" key="1">
    <citation type="journal article" date="2022" name="Plant J.">
        <title>Chromosome-level genome of Camellia lanceoleosa provides a valuable resource for understanding genome evolution and self-incompatibility.</title>
        <authorList>
            <person name="Gong W."/>
            <person name="Xiao S."/>
            <person name="Wang L."/>
            <person name="Liao Z."/>
            <person name="Chang Y."/>
            <person name="Mo W."/>
            <person name="Hu G."/>
            <person name="Li W."/>
            <person name="Zhao G."/>
            <person name="Zhu H."/>
            <person name="Hu X."/>
            <person name="Ji K."/>
            <person name="Xiang X."/>
            <person name="Song Q."/>
            <person name="Yuan D."/>
            <person name="Jin S."/>
            <person name="Zhang L."/>
        </authorList>
    </citation>
    <scope>NUCLEOTIDE SEQUENCE [LARGE SCALE GENOMIC DNA]</scope>
    <source>
        <strain evidence="1">SQ_2022a</strain>
    </source>
</reference>
<dbReference type="EMBL" id="CM045764">
    <property type="protein sequence ID" value="KAI8008752.1"/>
    <property type="molecule type" value="Genomic_DNA"/>
</dbReference>
<dbReference type="Proteomes" id="UP001060215">
    <property type="component" value="Chromosome 7"/>
</dbReference>
<evidence type="ECO:0000313" key="1">
    <source>
        <dbReference type="EMBL" id="KAI8008752.1"/>
    </source>
</evidence>
<evidence type="ECO:0000313" key="2">
    <source>
        <dbReference type="Proteomes" id="UP001060215"/>
    </source>
</evidence>
<gene>
    <name evidence="1" type="ORF">LOK49_LG07G03511</name>
</gene>